<evidence type="ECO:0000313" key="3">
    <source>
        <dbReference type="EMBL" id="KZZ93905.1"/>
    </source>
</evidence>
<evidence type="ECO:0000259" key="2">
    <source>
        <dbReference type="Pfam" id="PF19343"/>
    </source>
</evidence>
<dbReference type="VEuPathDB" id="FungiDB:AAP_01998"/>
<dbReference type="EMBL" id="AZGZ01000007">
    <property type="protein sequence ID" value="KZZ93905.1"/>
    <property type="molecule type" value="Genomic_DNA"/>
</dbReference>
<evidence type="ECO:0000313" key="4">
    <source>
        <dbReference type="Proteomes" id="UP000242877"/>
    </source>
</evidence>
<gene>
    <name evidence="3" type="ORF">AAP_01998</name>
</gene>
<name>A0A168AGP0_9EURO</name>
<proteinExistence type="predicted"/>
<dbReference type="AlphaFoldDB" id="A0A168AGP0"/>
<feature type="domain" description="HAM1-like N-terminal" evidence="2">
    <location>
        <begin position="244"/>
        <end position="341"/>
    </location>
</feature>
<reference evidence="3 4" key="1">
    <citation type="journal article" date="2016" name="Genome Biol. Evol.">
        <title>Divergent and convergent evolution of fungal pathogenicity.</title>
        <authorList>
            <person name="Shang Y."/>
            <person name="Xiao G."/>
            <person name="Zheng P."/>
            <person name="Cen K."/>
            <person name="Zhan S."/>
            <person name="Wang C."/>
        </authorList>
    </citation>
    <scope>NUCLEOTIDE SEQUENCE [LARGE SCALE GENOMIC DNA]</scope>
    <source>
        <strain evidence="3 4">ARSEF 7405</strain>
    </source>
</reference>
<evidence type="ECO:0000256" key="1">
    <source>
        <dbReference type="SAM" id="MobiDB-lite"/>
    </source>
</evidence>
<dbReference type="Pfam" id="PF19343">
    <property type="entry name" value="HAM1_N"/>
    <property type="match status" value="2"/>
</dbReference>
<feature type="region of interest" description="Disordered" evidence="1">
    <location>
        <begin position="234"/>
        <end position="254"/>
    </location>
</feature>
<accession>A0A168AGP0</accession>
<dbReference type="OrthoDB" id="19394at2759"/>
<dbReference type="PANTHER" id="PTHR31138:SF1">
    <property type="entry name" value="PDZ DOMAIN-CONTAINING PROTEIN"/>
    <property type="match status" value="1"/>
</dbReference>
<protein>
    <recommendedName>
        <fullName evidence="2">HAM1-like N-terminal domain-containing protein</fullName>
    </recommendedName>
</protein>
<sequence length="347" mass="38569">MLWPSRRSKTSQNESAYKKPSIVAKTNEQLCNDIAEKLQLYGAIAGLARGKFPLNEQIDSNVNNLLRHVSESEQCSQLSAEGRQALSSLTQAVNAAKVLFLVKNEGNLLQRLVWDTAHATSPNGLKPVTLPIDKKTVKRDVKELLEGLETLAMLLVTNGHFRKLLRDATVLLREIASDVAQSAATSIRPSEAEVAEAAEPAMDNTWHDNPLKLKFSLRRSMKFTNLKQSLRGYSRSVSKTKSGSKELSPANVEHSGSLAEKTMSFFEKKIPKDRRDENIWRLMKLILEVQGHPDYQRAIETLIGLAEEYASHIHDLVTQSKAVAEDLSNDPQLRHACQILKVSGASP</sequence>
<keyword evidence="4" id="KW-1185">Reference proteome</keyword>
<organism evidence="3 4">
    <name type="scientific">Ascosphaera apis ARSEF 7405</name>
    <dbReference type="NCBI Taxonomy" id="392613"/>
    <lineage>
        <taxon>Eukaryota</taxon>
        <taxon>Fungi</taxon>
        <taxon>Dikarya</taxon>
        <taxon>Ascomycota</taxon>
        <taxon>Pezizomycotina</taxon>
        <taxon>Eurotiomycetes</taxon>
        <taxon>Eurotiomycetidae</taxon>
        <taxon>Onygenales</taxon>
        <taxon>Ascosphaeraceae</taxon>
        <taxon>Ascosphaera</taxon>
    </lineage>
</organism>
<dbReference type="Proteomes" id="UP000242877">
    <property type="component" value="Unassembled WGS sequence"/>
</dbReference>
<dbReference type="PANTHER" id="PTHR31138">
    <property type="entry name" value="CHROMOSOME 19, WHOLE GENOME SHOTGUN SEQUENCE"/>
    <property type="match status" value="1"/>
</dbReference>
<feature type="domain" description="HAM1-like N-terminal" evidence="2">
    <location>
        <begin position="26"/>
        <end position="232"/>
    </location>
</feature>
<dbReference type="InterPro" id="IPR045967">
    <property type="entry name" value="HAM1-like_N"/>
</dbReference>
<comment type="caution">
    <text evidence="3">The sequence shown here is derived from an EMBL/GenBank/DDBJ whole genome shotgun (WGS) entry which is preliminary data.</text>
</comment>